<dbReference type="AlphaFoldDB" id="A0A3G9IKG3"/>
<name>A0A3G9IKG3_9BACL</name>
<dbReference type="InterPro" id="IPR032466">
    <property type="entry name" value="Metal_Hydrolase"/>
</dbReference>
<dbReference type="Proteomes" id="UP000275368">
    <property type="component" value="Chromosome"/>
</dbReference>
<evidence type="ECO:0000313" key="3">
    <source>
        <dbReference type="Proteomes" id="UP000275368"/>
    </source>
</evidence>
<dbReference type="PANTHER" id="PTHR21240">
    <property type="entry name" value="2-AMINO-3-CARBOXYLMUCONATE-6-SEMIALDEHYDE DECARBOXYLASE"/>
    <property type="match status" value="1"/>
</dbReference>
<sequence length="371" mass="41773">MSTEATNHIDKPNLIDTDVHNGMRRSEDLLPYLAKPWHSQWLATGTGVGSPYYSTVGVIRKDAEPDSGGASGSDPTYMIKDHLDRYGIDYAILTGASVLEMSINPDCDYGNAVVAAYNDYLVDVWLSASPRFKGSMVINHADPIAAAMEIDRMGKHPDIIQVIMCSGARTPFGQRFYHPIYEAAERNGLPMAIHPGTEGRGIAGAPTPSGYPSRYMEWHNILPTNYMTHINSLVCEGVFEKFPSLKFVGIEGGIAWLPHLMWRMDKNYRALRDTTPWLKKFPSEYIREHIYLTTQPIEEPERPEHLVQIIQMSGCEDRVMFSSDYPHWDFDHPKLALTAFPREIRSKIQAANASKLYGLHTKPKLHLEGKP</sequence>
<dbReference type="OrthoDB" id="9777673at2"/>
<dbReference type="GO" id="GO:0016831">
    <property type="term" value="F:carboxy-lyase activity"/>
    <property type="evidence" value="ECO:0007669"/>
    <property type="project" value="InterPro"/>
</dbReference>
<dbReference type="GO" id="GO:0005737">
    <property type="term" value="C:cytoplasm"/>
    <property type="evidence" value="ECO:0007669"/>
    <property type="project" value="TreeGrafter"/>
</dbReference>
<dbReference type="SUPFAM" id="SSF51556">
    <property type="entry name" value="Metallo-dependent hydrolases"/>
    <property type="match status" value="1"/>
</dbReference>
<evidence type="ECO:0000313" key="2">
    <source>
        <dbReference type="EMBL" id="BBH19417.1"/>
    </source>
</evidence>
<proteinExistence type="predicted"/>
<gene>
    <name evidence="2" type="ORF">Back11_07620</name>
</gene>
<dbReference type="GO" id="GO:0016787">
    <property type="term" value="F:hydrolase activity"/>
    <property type="evidence" value="ECO:0007669"/>
    <property type="project" value="UniProtKB-KW"/>
</dbReference>
<evidence type="ECO:0000256" key="1">
    <source>
        <dbReference type="ARBA" id="ARBA00023239"/>
    </source>
</evidence>
<dbReference type="RefSeq" id="WP_125653759.1">
    <property type="nucleotide sequence ID" value="NZ_AP019308.1"/>
</dbReference>
<dbReference type="KEGG" id="pbk:Back11_07620"/>
<keyword evidence="2" id="KW-0378">Hydrolase</keyword>
<keyword evidence="1" id="KW-0456">Lyase</keyword>
<accession>A0A3G9IKG3</accession>
<dbReference type="PANTHER" id="PTHR21240:SF28">
    <property type="entry name" value="ISO-OROTATE DECARBOXYLASE (EUROFUNG)"/>
    <property type="match status" value="1"/>
</dbReference>
<reference evidence="2 3" key="1">
    <citation type="submission" date="2018-11" db="EMBL/GenBank/DDBJ databases">
        <title>Complete genome sequence of Paenibacillus baekrokdamisoli strain KCTC 33723.</title>
        <authorList>
            <person name="Kang S.W."/>
            <person name="Lee K.C."/>
            <person name="Kim K.K."/>
            <person name="Kim J.S."/>
            <person name="Kim D.S."/>
            <person name="Ko S.H."/>
            <person name="Yang S.H."/>
            <person name="Lee J.S."/>
        </authorList>
    </citation>
    <scope>NUCLEOTIDE SEQUENCE [LARGE SCALE GENOMIC DNA]</scope>
    <source>
        <strain evidence="2 3">KCTC 33723</strain>
    </source>
</reference>
<dbReference type="GO" id="GO:0019748">
    <property type="term" value="P:secondary metabolic process"/>
    <property type="evidence" value="ECO:0007669"/>
    <property type="project" value="TreeGrafter"/>
</dbReference>
<dbReference type="InterPro" id="IPR032465">
    <property type="entry name" value="ACMSD"/>
</dbReference>
<dbReference type="InterPro" id="IPR006680">
    <property type="entry name" value="Amidohydro-rel"/>
</dbReference>
<protein>
    <submittedName>
        <fullName evidence="2">Amidohydrolase</fullName>
    </submittedName>
</protein>
<dbReference type="EMBL" id="AP019308">
    <property type="protein sequence ID" value="BBH19417.1"/>
    <property type="molecule type" value="Genomic_DNA"/>
</dbReference>
<organism evidence="2 3">
    <name type="scientific">Paenibacillus baekrokdamisoli</name>
    <dbReference type="NCBI Taxonomy" id="1712516"/>
    <lineage>
        <taxon>Bacteria</taxon>
        <taxon>Bacillati</taxon>
        <taxon>Bacillota</taxon>
        <taxon>Bacilli</taxon>
        <taxon>Bacillales</taxon>
        <taxon>Paenibacillaceae</taxon>
        <taxon>Paenibacillus</taxon>
    </lineage>
</organism>
<keyword evidence="3" id="KW-1185">Reference proteome</keyword>
<dbReference type="Gene3D" id="3.20.20.140">
    <property type="entry name" value="Metal-dependent hydrolases"/>
    <property type="match status" value="1"/>
</dbReference>
<dbReference type="Pfam" id="PF04909">
    <property type="entry name" value="Amidohydro_2"/>
    <property type="match status" value="1"/>
</dbReference>